<dbReference type="InterPro" id="IPR005119">
    <property type="entry name" value="LysR_subst-bd"/>
</dbReference>
<dbReference type="Pfam" id="PF03466">
    <property type="entry name" value="LysR_substrate"/>
    <property type="match status" value="1"/>
</dbReference>
<proteinExistence type="inferred from homology"/>
<dbReference type="AlphaFoldDB" id="A0A7S8C619"/>
<keyword evidence="4" id="KW-0804">Transcription</keyword>
<dbReference type="InterPro" id="IPR036390">
    <property type="entry name" value="WH_DNA-bd_sf"/>
</dbReference>
<dbReference type="PANTHER" id="PTHR30579">
    <property type="entry name" value="TRANSCRIPTIONAL REGULATOR"/>
    <property type="match status" value="1"/>
</dbReference>
<dbReference type="InterPro" id="IPR036388">
    <property type="entry name" value="WH-like_DNA-bd_sf"/>
</dbReference>
<evidence type="ECO:0000313" key="7">
    <source>
        <dbReference type="Proteomes" id="UP000593594"/>
    </source>
</evidence>
<dbReference type="Proteomes" id="UP000593594">
    <property type="component" value="Chromosome"/>
</dbReference>
<evidence type="ECO:0000313" key="6">
    <source>
        <dbReference type="EMBL" id="QPC44048.1"/>
    </source>
</evidence>
<keyword evidence="2" id="KW-0805">Transcription regulation</keyword>
<organism evidence="6 7">
    <name type="scientific">Kaustia mangrovi</name>
    <dbReference type="NCBI Taxonomy" id="2593653"/>
    <lineage>
        <taxon>Bacteria</taxon>
        <taxon>Pseudomonadati</taxon>
        <taxon>Pseudomonadota</taxon>
        <taxon>Alphaproteobacteria</taxon>
        <taxon>Hyphomicrobiales</taxon>
        <taxon>Parvibaculaceae</taxon>
        <taxon>Kaustia</taxon>
    </lineage>
</organism>
<dbReference type="PROSITE" id="PS50931">
    <property type="entry name" value="HTH_LYSR"/>
    <property type="match status" value="1"/>
</dbReference>
<dbReference type="Gene3D" id="1.10.10.10">
    <property type="entry name" value="Winged helix-like DNA-binding domain superfamily/Winged helix DNA-binding domain"/>
    <property type="match status" value="1"/>
</dbReference>
<dbReference type="EMBL" id="CP058214">
    <property type="protein sequence ID" value="QPC44048.1"/>
    <property type="molecule type" value="Genomic_DNA"/>
</dbReference>
<dbReference type="SUPFAM" id="SSF53850">
    <property type="entry name" value="Periplasmic binding protein-like II"/>
    <property type="match status" value="1"/>
</dbReference>
<dbReference type="GO" id="GO:0003677">
    <property type="term" value="F:DNA binding"/>
    <property type="evidence" value="ECO:0007669"/>
    <property type="project" value="UniProtKB-KW"/>
</dbReference>
<dbReference type="SUPFAM" id="SSF46785">
    <property type="entry name" value="Winged helix' DNA-binding domain"/>
    <property type="match status" value="1"/>
</dbReference>
<dbReference type="PANTHER" id="PTHR30579:SF7">
    <property type="entry name" value="HTH-TYPE TRANSCRIPTIONAL REGULATOR LRHA-RELATED"/>
    <property type="match status" value="1"/>
</dbReference>
<dbReference type="KEGG" id="kmn:HW532_15930"/>
<keyword evidence="3" id="KW-0238">DNA-binding</keyword>
<feature type="domain" description="HTH lysR-type" evidence="5">
    <location>
        <begin position="4"/>
        <end position="61"/>
    </location>
</feature>
<dbReference type="InterPro" id="IPR050176">
    <property type="entry name" value="LTTR"/>
</dbReference>
<dbReference type="InterPro" id="IPR000847">
    <property type="entry name" value="LysR_HTH_N"/>
</dbReference>
<protein>
    <submittedName>
        <fullName evidence="6">LysR family transcriptional regulator</fullName>
    </submittedName>
</protein>
<dbReference type="GO" id="GO:0003700">
    <property type="term" value="F:DNA-binding transcription factor activity"/>
    <property type="evidence" value="ECO:0007669"/>
    <property type="project" value="InterPro"/>
</dbReference>
<name>A0A7S8C619_9HYPH</name>
<evidence type="ECO:0000256" key="2">
    <source>
        <dbReference type="ARBA" id="ARBA00023015"/>
    </source>
</evidence>
<dbReference type="Pfam" id="PF00126">
    <property type="entry name" value="HTH_1"/>
    <property type="match status" value="1"/>
</dbReference>
<keyword evidence="7" id="KW-1185">Reference proteome</keyword>
<dbReference type="RefSeq" id="WP_213161413.1">
    <property type="nucleotide sequence ID" value="NZ_CP058214.1"/>
</dbReference>
<gene>
    <name evidence="6" type="ORF">HW532_15930</name>
</gene>
<accession>A0A7S8C619</accession>
<evidence type="ECO:0000259" key="5">
    <source>
        <dbReference type="PROSITE" id="PS50931"/>
    </source>
</evidence>
<reference evidence="6 7" key="1">
    <citation type="submission" date="2020-06" db="EMBL/GenBank/DDBJ databases">
        <title>Genome sequence of 2 isolates from Red Sea Mangroves.</title>
        <authorList>
            <person name="Sefrji F."/>
            <person name="Michoud G."/>
            <person name="Merlino G."/>
            <person name="Daffonchio D."/>
        </authorList>
    </citation>
    <scope>NUCLEOTIDE SEQUENCE [LARGE SCALE GENOMIC DNA]</scope>
    <source>
        <strain evidence="6 7">R1DC25</strain>
    </source>
</reference>
<evidence type="ECO:0000256" key="3">
    <source>
        <dbReference type="ARBA" id="ARBA00023125"/>
    </source>
</evidence>
<sequence length="303" mass="33030">MRRLDSDLLRTFLAVAETGSVTGGARRIHRSQSAASLQIRQLEEIIGQRVFRRHGRGVTPTAIGERLLPVARRVTASLDTALADLLGEGLRGKLRIGIPDDHSRIALARIIADFGSRHPDVELTVHCALGAGFEAALADGTLDIAVFEVPEPSDRDDVLRRGALTWMARRDADLDNEEILPVAVFDRDCWWREAALAGLEAANRRYRVVFSSESAIGVRSAVRAGIAAGLLGEFDGHDELVPLSSMRARTFSWLVLRRSRAGTGHVADAMGDAIRRAFRADEGTPGADPRLQASRIETSKNCQ</sequence>
<evidence type="ECO:0000256" key="4">
    <source>
        <dbReference type="ARBA" id="ARBA00023163"/>
    </source>
</evidence>
<dbReference type="Gene3D" id="3.40.190.10">
    <property type="entry name" value="Periplasmic binding protein-like II"/>
    <property type="match status" value="2"/>
</dbReference>
<comment type="similarity">
    <text evidence="1">Belongs to the LysR transcriptional regulatory family.</text>
</comment>
<evidence type="ECO:0000256" key="1">
    <source>
        <dbReference type="ARBA" id="ARBA00009437"/>
    </source>
</evidence>